<dbReference type="Pfam" id="PF12999">
    <property type="entry name" value="PRKCSH-like"/>
    <property type="match status" value="1"/>
</dbReference>
<comment type="caution">
    <text evidence="4">The sequence shown here is derived from an EMBL/GenBank/DDBJ whole genome shotgun (WGS) entry which is preliminary data.</text>
</comment>
<dbReference type="InterPro" id="IPR028146">
    <property type="entry name" value="PRKCSH_N"/>
</dbReference>
<accession>A0A061J205</accession>
<feature type="non-terminal residue" evidence="4">
    <location>
        <position position="249"/>
    </location>
</feature>
<keyword evidence="5" id="KW-1185">Reference proteome</keyword>
<evidence type="ECO:0000313" key="5">
    <source>
        <dbReference type="Proteomes" id="UP000031737"/>
    </source>
</evidence>
<keyword evidence="2" id="KW-0732">Signal</keyword>
<dbReference type="PANTHER" id="PTHR12630:SF1">
    <property type="entry name" value="GLUCOSIDASE 2 SUBUNIT BETA"/>
    <property type="match status" value="1"/>
</dbReference>
<gene>
    <name evidence="4" type="ORF">TRSC58_03942</name>
</gene>
<feature type="coiled-coil region" evidence="1">
    <location>
        <begin position="136"/>
        <end position="196"/>
    </location>
</feature>
<keyword evidence="1" id="KW-0175">Coiled coil</keyword>
<dbReference type="InterPro" id="IPR039794">
    <property type="entry name" value="Gtb1-like"/>
</dbReference>
<dbReference type="OrthoDB" id="28322at2759"/>
<dbReference type="GO" id="GO:0017177">
    <property type="term" value="C:glucosidase II complex"/>
    <property type="evidence" value="ECO:0007669"/>
    <property type="project" value="TreeGrafter"/>
</dbReference>
<feature type="chain" id="PRO_5001601515" description="Glucosidase II beta subunit N-terminal domain-containing protein" evidence="2">
    <location>
        <begin position="21"/>
        <end position="249"/>
    </location>
</feature>
<evidence type="ECO:0000256" key="2">
    <source>
        <dbReference type="SAM" id="SignalP"/>
    </source>
</evidence>
<sequence>MGKNMLLFFALALVLPTCMALEPSYGVQDEFLERFFSVRGEEPFACLGVNATTMGYRVNDDYCDCSDGSDEPGTSACTTHSVRVKFPANWNFKCKNIGFKPREIPHNRINDGICDCCDGSDEYSGITVCPNVCAEAQELEEKKRLEEERIKQLGLLEKEKMLSHVAVNRANDKVQLENETVELEILRKTIEESNAKLFPLEEKEKEEKQRLRDAYNAAFEVWKNEREKARSHKLNTTVNSTMGCIRWSQ</sequence>
<dbReference type="VEuPathDB" id="TriTrypDB:TRSC58_03942"/>
<dbReference type="AlphaFoldDB" id="A0A061J205"/>
<evidence type="ECO:0000259" key="3">
    <source>
        <dbReference type="Pfam" id="PF12999"/>
    </source>
</evidence>
<feature type="domain" description="Glucosidase II beta subunit N-terminal" evidence="3">
    <location>
        <begin position="10"/>
        <end position="186"/>
    </location>
</feature>
<organism evidence="4 5">
    <name type="scientific">Trypanosoma rangeli SC58</name>
    <dbReference type="NCBI Taxonomy" id="429131"/>
    <lineage>
        <taxon>Eukaryota</taxon>
        <taxon>Discoba</taxon>
        <taxon>Euglenozoa</taxon>
        <taxon>Kinetoplastea</taxon>
        <taxon>Metakinetoplastina</taxon>
        <taxon>Trypanosomatida</taxon>
        <taxon>Trypanosomatidae</taxon>
        <taxon>Trypanosoma</taxon>
        <taxon>Herpetosoma</taxon>
    </lineage>
</organism>
<proteinExistence type="predicted"/>
<feature type="signal peptide" evidence="2">
    <location>
        <begin position="1"/>
        <end position="20"/>
    </location>
</feature>
<evidence type="ECO:0000313" key="4">
    <source>
        <dbReference type="EMBL" id="ESL08355.1"/>
    </source>
</evidence>
<name>A0A061J205_TRYRA</name>
<dbReference type="EMBL" id="AUPL01003942">
    <property type="protein sequence ID" value="ESL08355.1"/>
    <property type="molecule type" value="Genomic_DNA"/>
</dbReference>
<dbReference type="Proteomes" id="UP000031737">
    <property type="component" value="Unassembled WGS sequence"/>
</dbReference>
<dbReference type="GO" id="GO:0006491">
    <property type="term" value="P:N-glycan processing"/>
    <property type="evidence" value="ECO:0007669"/>
    <property type="project" value="TreeGrafter"/>
</dbReference>
<protein>
    <recommendedName>
        <fullName evidence="3">Glucosidase II beta subunit N-terminal domain-containing protein</fullName>
    </recommendedName>
</protein>
<dbReference type="PANTHER" id="PTHR12630">
    <property type="entry name" value="N-LINKED OLIGOSACCHARIDE PROCESSING"/>
    <property type="match status" value="1"/>
</dbReference>
<reference evidence="4 5" key="1">
    <citation type="submission" date="2013-07" db="EMBL/GenBank/DDBJ databases">
        <authorList>
            <person name="Stoco P.H."/>
            <person name="Wagner G."/>
            <person name="Gerber A."/>
            <person name="Zaha A."/>
            <person name="Thompson C."/>
            <person name="Bartholomeu D.C."/>
            <person name="Luckemeyer D.D."/>
            <person name="Bahia D."/>
            <person name="Loreto E."/>
            <person name="Prestes E.B."/>
            <person name="Lima F.M."/>
            <person name="Rodrigues-Luiz G."/>
            <person name="Vallejo G.A."/>
            <person name="Filho J.F."/>
            <person name="Monteiro K.M."/>
            <person name="Tyler K.M."/>
            <person name="de Almeida L.G."/>
            <person name="Ortiz M.F."/>
            <person name="Siervo M.A."/>
            <person name="de Moraes M.H."/>
            <person name="Cunha O.L."/>
            <person name="Mendonca-Neto R."/>
            <person name="Silva R."/>
            <person name="Teixeira S.M."/>
            <person name="Murta S.M."/>
            <person name="Sincero T.C."/>
            <person name="Mendes T.A."/>
            <person name="Urmenyi T.P."/>
            <person name="Silva V.G."/>
            <person name="da Rocha W.D."/>
            <person name="Andersson B."/>
            <person name="Romanha A.J."/>
            <person name="Steindel M."/>
            <person name="de Vasconcelos A.T."/>
            <person name="Grisard E.C."/>
        </authorList>
    </citation>
    <scope>NUCLEOTIDE SEQUENCE [LARGE SCALE GENOMIC DNA]</scope>
    <source>
        <strain evidence="4 5">SC58</strain>
    </source>
</reference>
<evidence type="ECO:0000256" key="1">
    <source>
        <dbReference type="SAM" id="Coils"/>
    </source>
</evidence>